<feature type="transmembrane region" description="Helical" evidence="2">
    <location>
        <begin position="21"/>
        <end position="45"/>
    </location>
</feature>
<proteinExistence type="predicted"/>
<sequence>MMAAHERPREEPQPVHQVHEFRVPWLALASVAATIAAASAIVLGIGDTLDGDGPPGRLLPLQAASPPATPPAGRVGHAEAGPPESPETRMHDALVRLRLSVDQGVEAGDVRGDAGLDLTAAIERILDRLWSPPGHRRADVTFLHQRIAVRTREGAIAGHRADELHLILDRAS</sequence>
<dbReference type="AlphaFoldDB" id="A0A5C4J9Y9"/>
<dbReference type="EMBL" id="VCKW01000108">
    <property type="protein sequence ID" value="TMQ96625.1"/>
    <property type="molecule type" value="Genomic_DNA"/>
</dbReference>
<evidence type="ECO:0000313" key="4">
    <source>
        <dbReference type="Proteomes" id="UP000309174"/>
    </source>
</evidence>
<keyword evidence="2" id="KW-1133">Transmembrane helix</keyword>
<name>A0A5C4J9Y9_9ACTN</name>
<keyword evidence="2" id="KW-0812">Transmembrane</keyword>
<protein>
    <submittedName>
        <fullName evidence="3">Uncharacterized protein</fullName>
    </submittedName>
</protein>
<feature type="region of interest" description="Disordered" evidence="1">
    <location>
        <begin position="54"/>
        <end position="87"/>
    </location>
</feature>
<comment type="caution">
    <text evidence="3">The sequence shown here is derived from an EMBL/GenBank/DDBJ whole genome shotgun (WGS) entry which is preliminary data.</text>
</comment>
<reference evidence="3 4" key="1">
    <citation type="submission" date="2019-05" db="EMBL/GenBank/DDBJ databases">
        <title>Draft genome sequence of Actinomadura sp. 14C53.</title>
        <authorList>
            <person name="Saricaoglu S."/>
            <person name="Isik K."/>
        </authorList>
    </citation>
    <scope>NUCLEOTIDE SEQUENCE [LARGE SCALE GENOMIC DNA]</scope>
    <source>
        <strain evidence="3 4">14C53</strain>
    </source>
</reference>
<dbReference type="OrthoDB" id="3476580at2"/>
<dbReference type="Proteomes" id="UP000309174">
    <property type="component" value="Unassembled WGS sequence"/>
</dbReference>
<accession>A0A5C4J9Y9</accession>
<keyword evidence="2" id="KW-0472">Membrane</keyword>
<dbReference type="RefSeq" id="WP_138646892.1">
    <property type="nucleotide sequence ID" value="NZ_VCKW01000108.1"/>
</dbReference>
<keyword evidence="4" id="KW-1185">Reference proteome</keyword>
<evidence type="ECO:0000256" key="1">
    <source>
        <dbReference type="SAM" id="MobiDB-lite"/>
    </source>
</evidence>
<evidence type="ECO:0000256" key="2">
    <source>
        <dbReference type="SAM" id="Phobius"/>
    </source>
</evidence>
<evidence type="ECO:0000313" key="3">
    <source>
        <dbReference type="EMBL" id="TMQ96625.1"/>
    </source>
</evidence>
<organism evidence="3 4">
    <name type="scientific">Actinomadura soli</name>
    <dbReference type="NCBI Taxonomy" id="2508997"/>
    <lineage>
        <taxon>Bacteria</taxon>
        <taxon>Bacillati</taxon>
        <taxon>Actinomycetota</taxon>
        <taxon>Actinomycetes</taxon>
        <taxon>Streptosporangiales</taxon>
        <taxon>Thermomonosporaceae</taxon>
        <taxon>Actinomadura</taxon>
    </lineage>
</organism>
<gene>
    <name evidence="3" type="ORF">ETD83_21265</name>
</gene>